<reference evidence="2 3" key="1">
    <citation type="submission" date="2019-03" db="EMBL/GenBank/DDBJ databases">
        <title>Genomic analyses of the natural microbiome of Caenorhabditis elegans.</title>
        <authorList>
            <person name="Samuel B."/>
        </authorList>
    </citation>
    <scope>NUCLEOTIDE SEQUENCE [LARGE SCALE GENOMIC DNA]</scope>
    <source>
        <strain evidence="2 3">JUb89</strain>
    </source>
</reference>
<protein>
    <submittedName>
        <fullName evidence="2">Uncharacterized protein</fullName>
    </submittedName>
</protein>
<dbReference type="OrthoDB" id="6656750at2"/>
<name>A0A4V2R0F4_ACICA</name>
<dbReference type="Proteomes" id="UP000294963">
    <property type="component" value="Unassembled WGS sequence"/>
</dbReference>
<gene>
    <name evidence="2" type="ORF">EC844_11737</name>
</gene>
<accession>A0A4V2R0F4</accession>
<dbReference type="EMBL" id="SLVJ01000017">
    <property type="protein sequence ID" value="TCM64478.1"/>
    <property type="molecule type" value="Genomic_DNA"/>
</dbReference>
<feature type="signal peptide" evidence="1">
    <location>
        <begin position="1"/>
        <end position="20"/>
    </location>
</feature>
<keyword evidence="3" id="KW-1185">Reference proteome</keyword>
<keyword evidence="1" id="KW-0732">Signal</keyword>
<dbReference type="AlphaFoldDB" id="A0A4V2R0F4"/>
<comment type="caution">
    <text evidence="2">The sequence shown here is derived from an EMBL/GenBank/DDBJ whole genome shotgun (WGS) entry which is preliminary data.</text>
</comment>
<feature type="chain" id="PRO_5020721593" evidence="1">
    <location>
        <begin position="21"/>
        <end position="159"/>
    </location>
</feature>
<evidence type="ECO:0000256" key="1">
    <source>
        <dbReference type="SAM" id="SignalP"/>
    </source>
</evidence>
<evidence type="ECO:0000313" key="3">
    <source>
        <dbReference type="Proteomes" id="UP000294963"/>
    </source>
</evidence>
<proteinExistence type="predicted"/>
<evidence type="ECO:0000313" key="2">
    <source>
        <dbReference type="EMBL" id="TCM64478.1"/>
    </source>
</evidence>
<organism evidence="2 3">
    <name type="scientific">Acinetobacter calcoaceticus</name>
    <dbReference type="NCBI Taxonomy" id="471"/>
    <lineage>
        <taxon>Bacteria</taxon>
        <taxon>Pseudomonadati</taxon>
        <taxon>Pseudomonadota</taxon>
        <taxon>Gammaproteobacteria</taxon>
        <taxon>Moraxellales</taxon>
        <taxon>Moraxellaceae</taxon>
        <taxon>Acinetobacter</taxon>
        <taxon>Acinetobacter calcoaceticus/baumannii complex</taxon>
    </lineage>
</organism>
<sequence length="159" mass="17601">MNRTTLFIAALMSISAPVFAEQAPTQSAVPAVAKSGSSIRVGTRPEILGLWGMKIPDNKKCTEYYNFRGGNELVVNSAKEWSTGLYDYQPAPDNTQTKLPALIIQIKFDNNQADCSGQTEDQAGEMSQYYVRWLNANTINFCMTETGDKCVATLHRVRP</sequence>